<keyword evidence="1" id="KW-0732">Signal</keyword>
<proteinExistence type="predicted"/>
<dbReference type="GO" id="GO:0030248">
    <property type="term" value="F:cellulose binding"/>
    <property type="evidence" value="ECO:0007669"/>
    <property type="project" value="InterPro"/>
</dbReference>
<gene>
    <name evidence="5" type="ORF">DRE_02914</name>
</gene>
<evidence type="ECO:0000259" key="4">
    <source>
        <dbReference type="PROSITE" id="PS51164"/>
    </source>
</evidence>
<dbReference type="PROSITE" id="PS51164">
    <property type="entry name" value="CBM1_2"/>
    <property type="match status" value="2"/>
</dbReference>
<evidence type="ECO:0000256" key="1">
    <source>
        <dbReference type="ARBA" id="ARBA00022729"/>
    </source>
</evidence>
<evidence type="ECO:0000256" key="2">
    <source>
        <dbReference type="SAM" id="MobiDB-lite"/>
    </source>
</evidence>
<dbReference type="InterPro" id="IPR035971">
    <property type="entry name" value="CBD_sf"/>
</dbReference>
<dbReference type="AlphaFoldDB" id="W7HW03"/>
<name>W7HW03_9PEZI</name>
<dbReference type="HOGENOM" id="CLU_1255974_0_0_1"/>
<evidence type="ECO:0000313" key="5">
    <source>
        <dbReference type="EMBL" id="EWC47714.1"/>
    </source>
</evidence>
<feature type="domain" description="CBM1" evidence="4">
    <location>
        <begin position="27"/>
        <end position="63"/>
    </location>
</feature>
<keyword evidence="6" id="KW-1185">Reference proteome</keyword>
<keyword evidence="3" id="KW-1133">Transmembrane helix</keyword>
<feature type="domain" description="CBM1" evidence="4">
    <location>
        <begin position="80"/>
        <end position="116"/>
    </location>
</feature>
<feature type="region of interest" description="Disordered" evidence="2">
    <location>
        <begin position="1"/>
        <end position="20"/>
    </location>
</feature>
<accession>W7HW03</accession>
<dbReference type="EMBL" id="KI966408">
    <property type="protein sequence ID" value="EWC47714.1"/>
    <property type="molecule type" value="Genomic_DNA"/>
</dbReference>
<feature type="transmembrane region" description="Helical" evidence="3">
    <location>
        <begin position="189"/>
        <end position="214"/>
    </location>
</feature>
<dbReference type="InterPro" id="IPR000254">
    <property type="entry name" value="CBD"/>
</dbReference>
<dbReference type="GO" id="GO:0005576">
    <property type="term" value="C:extracellular region"/>
    <property type="evidence" value="ECO:0007669"/>
    <property type="project" value="InterPro"/>
</dbReference>
<dbReference type="OrthoDB" id="5823761at2759"/>
<dbReference type="SMART" id="SM00236">
    <property type="entry name" value="fCBD"/>
    <property type="match status" value="2"/>
</dbReference>
<evidence type="ECO:0000256" key="3">
    <source>
        <dbReference type="SAM" id="Phobius"/>
    </source>
</evidence>
<dbReference type="Pfam" id="PF00734">
    <property type="entry name" value="CBM_1"/>
    <property type="match status" value="2"/>
</dbReference>
<evidence type="ECO:0000313" key="6">
    <source>
        <dbReference type="Proteomes" id="UP000024837"/>
    </source>
</evidence>
<dbReference type="GO" id="GO:0005975">
    <property type="term" value="P:carbohydrate metabolic process"/>
    <property type="evidence" value="ECO:0007669"/>
    <property type="project" value="InterPro"/>
</dbReference>
<protein>
    <recommendedName>
        <fullName evidence="4">CBM1 domain-containing protein</fullName>
    </recommendedName>
</protein>
<keyword evidence="3" id="KW-0472">Membrane</keyword>
<reference evidence="5 6" key="1">
    <citation type="submission" date="2013-05" db="EMBL/GenBank/DDBJ databases">
        <title>Drechslerella stenobrocha genome reveals carnivorous origination and mechanical trapping mechanism of predatory fungi.</title>
        <authorList>
            <person name="Liu X."/>
            <person name="Zhang W."/>
            <person name="Liu K."/>
        </authorList>
    </citation>
    <scope>NUCLEOTIDE SEQUENCE [LARGE SCALE GENOMIC DNA]</scope>
    <source>
        <strain evidence="5 6">248</strain>
    </source>
</reference>
<dbReference type="SUPFAM" id="SSF57180">
    <property type="entry name" value="Cellulose-binding domain"/>
    <property type="match status" value="2"/>
</dbReference>
<organism evidence="5 6">
    <name type="scientific">Drechslerella stenobrocha 248</name>
    <dbReference type="NCBI Taxonomy" id="1043628"/>
    <lineage>
        <taxon>Eukaryota</taxon>
        <taxon>Fungi</taxon>
        <taxon>Dikarya</taxon>
        <taxon>Ascomycota</taxon>
        <taxon>Pezizomycotina</taxon>
        <taxon>Orbiliomycetes</taxon>
        <taxon>Orbiliales</taxon>
        <taxon>Orbiliaceae</taxon>
        <taxon>Drechslerella</taxon>
    </lineage>
</organism>
<dbReference type="Proteomes" id="UP000024837">
    <property type="component" value="Unassembled WGS sequence"/>
</dbReference>
<keyword evidence="3" id="KW-0812">Transmembrane</keyword>
<sequence length="220" mass="22977">MRSDDYYSQCKPGGSSTTAPAAPRNTALVSAYAQCGGIEYTGGTICPNGYTCVRSDDYYWQCRPGGSSSTISSIVPKNTAVVNAYAQCGGVGYTGGTVCPNGYSCIRSDDYYWQCRPGGSSASITLSPSSITPPSSTTSVALQTAVLDAYAQCGGTGYTGSTARWFIFTTGRLASSCAVFSSTVFSSTVLGPIVLSFAVISFAVFSFTVFYLLASKSIQY</sequence>